<keyword evidence="2" id="KW-1185">Reference proteome</keyword>
<dbReference type="AlphaFoldDB" id="C8XHS1"/>
<dbReference type="Proteomes" id="UP000002218">
    <property type="component" value="Chromosome"/>
</dbReference>
<organism evidence="1 2">
    <name type="scientific">Nakamurella multipartita (strain ATCC 700099 / DSM 44233 / CIP 104796 / JCM 9543 / NBRC 105858 / Y-104)</name>
    <name type="common">Microsphaera multipartita</name>
    <dbReference type="NCBI Taxonomy" id="479431"/>
    <lineage>
        <taxon>Bacteria</taxon>
        <taxon>Bacillati</taxon>
        <taxon>Actinomycetota</taxon>
        <taxon>Actinomycetes</taxon>
        <taxon>Nakamurellales</taxon>
        <taxon>Nakamurellaceae</taxon>
        <taxon>Nakamurella</taxon>
    </lineage>
</organism>
<dbReference type="STRING" id="479431.Namu_4084"/>
<protein>
    <recommendedName>
        <fullName evidence="3">DUF2218 domain-containing protein</fullName>
    </recommendedName>
</protein>
<reference evidence="2" key="1">
    <citation type="submission" date="2009-09" db="EMBL/GenBank/DDBJ databases">
        <title>The complete genome of Nakamurella multipartita DSM 44233.</title>
        <authorList>
            <consortium name="US DOE Joint Genome Institute (JGI-PGF)"/>
            <person name="Lucas S."/>
            <person name="Copeland A."/>
            <person name="Lapidus A."/>
            <person name="Glavina del Rio T."/>
            <person name="Dalin E."/>
            <person name="Tice H."/>
            <person name="Bruce D."/>
            <person name="Goodwin L."/>
            <person name="Pitluck S."/>
            <person name="Kyrpides N."/>
            <person name="Mavromatis K."/>
            <person name="Ivanova N."/>
            <person name="Ovchinnikova G."/>
            <person name="Sims D."/>
            <person name="Meincke L."/>
            <person name="Brettin T."/>
            <person name="Detter J.C."/>
            <person name="Han C."/>
            <person name="Larimer F."/>
            <person name="Land M."/>
            <person name="Hauser L."/>
            <person name="Markowitz V."/>
            <person name="Cheng J.-F."/>
            <person name="Hugenholtz P."/>
            <person name="Woyke T."/>
            <person name="Wu D."/>
            <person name="Klenk H.-P."/>
            <person name="Eisen J.A."/>
        </authorList>
    </citation>
    <scope>NUCLEOTIDE SEQUENCE [LARGE SCALE GENOMIC DNA]</scope>
    <source>
        <strain evidence="2">ATCC 700099 / DSM 44233 / CIP 104796 / JCM 9543 / NBRC 105858 / Y-104</strain>
    </source>
</reference>
<evidence type="ECO:0008006" key="3">
    <source>
        <dbReference type="Google" id="ProtNLM"/>
    </source>
</evidence>
<dbReference type="HOGENOM" id="CLU_127482_0_1_11"/>
<evidence type="ECO:0000313" key="2">
    <source>
        <dbReference type="Proteomes" id="UP000002218"/>
    </source>
</evidence>
<proteinExistence type="predicted"/>
<dbReference type="InterPro" id="IPR014543">
    <property type="entry name" value="UCP028291"/>
</dbReference>
<name>C8XHS1_NAKMY</name>
<dbReference type="Pfam" id="PF09981">
    <property type="entry name" value="DUF2218"/>
    <property type="match status" value="1"/>
</dbReference>
<dbReference type="InParanoid" id="C8XHS1"/>
<dbReference type="OrthoDB" id="9806511at2"/>
<evidence type="ECO:0000313" key="1">
    <source>
        <dbReference type="EMBL" id="ACV80374.1"/>
    </source>
</evidence>
<dbReference type="eggNOG" id="COG3553">
    <property type="taxonomic scope" value="Bacteria"/>
</dbReference>
<dbReference type="KEGG" id="nml:Namu_4084"/>
<sequence>MLESVAVVPTDAAGRYAKQLLSHLGRKVPVEPVPGEPEPAGQLVFGYGVGVVRPTPAGLELRATAGDPEALARLQDVLARHLERFGARRELVVSWGPTSGDAEPVGPAQ</sequence>
<reference evidence="1 2" key="2">
    <citation type="journal article" date="2010" name="Stand. Genomic Sci.">
        <title>Complete genome sequence of Nakamurella multipartita type strain (Y-104).</title>
        <authorList>
            <person name="Tice H."/>
            <person name="Mayilraj S."/>
            <person name="Sims D."/>
            <person name="Lapidus A."/>
            <person name="Nolan M."/>
            <person name="Lucas S."/>
            <person name="Glavina Del Rio T."/>
            <person name="Copeland A."/>
            <person name="Cheng J.F."/>
            <person name="Meincke L."/>
            <person name="Bruce D."/>
            <person name="Goodwin L."/>
            <person name="Pitluck S."/>
            <person name="Ivanova N."/>
            <person name="Mavromatis K."/>
            <person name="Ovchinnikova G."/>
            <person name="Pati A."/>
            <person name="Chen A."/>
            <person name="Palaniappan K."/>
            <person name="Land M."/>
            <person name="Hauser L."/>
            <person name="Chang Y.J."/>
            <person name="Jeffries C.D."/>
            <person name="Detter J.C."/>
            <person name="Brettin T."/>
            <person name="Rohde M."/>
            <person name="Goker M."/>
            <person name="Bristow J."/>
            <person name="Eisen J.A."/>
            <person name="Markowitz V."/>
            <person name="Hugenholtz P."/>
            <person name="Kyrpides N.C."/>
            <person name="Klenk H.P."/>
            <person name="Chen F."/>
        </authorList>
    </citation>
    <scope>NUCLEOTIDE SEQUENCE [LARGE SCALE GENOMIC DNA]</scope>
    <source>
        <strain evidence="2">ATCC 700099 / DSM 44233 / CIP 104796 / JCM 9543 / NBRC 105858 / Y-104</strain>
    </source>
</reference>
<accession>C8XHS1</accession>
<gene>
    <name evidence="1" type="ordered locus">Namu_4084</name>
</gene>
<dbReference type="RefSeq" id="WP_015749199.1">
    <property type="nucleotide sequence ID" value="NC_013235.1"/>
</dbReference>
<dbReference type="Gene3D" id="3.30.310.50">
    <property type="entry name" value="Alpha-D-phosphohexomutase, C-terminal domain"/>
    <property type="match status" value="1"/>
</dbReference>
<dbReference type="EMBL" id="CP001737">
    <property type="protein sequence ID" value="ACV80374.1"/>
    <property type="molecule type" value="Genomic_DNA"/>
</dbReference>